<feature type="non-terminal residue" evidence="1">
    <location>
        <position position="1"/>
    </location>
</feature>
<accession>A0A9N9I5W5</accession>
<dbReference type="Proteomes" id="UP000789405">
    <property type="component" value="Unassembled WGS sequence"/>
</dbReference>
<keyword evidence="2" id="KW-1185">Reference proteome</keyword>
<evidence type="ECO:0000313" key="2">
    <source>
        <dbReference type="Proteomes" id="UP000789405"/>
    </source>
</evidence>
<evidence type="ECO:0000313" key="1">
    <source>
        <dbReference type="EMBL" id="CAG8723056.1"/>
    </source>
</evidence>
<reference evidence="1" key="1">
    <citation type="submission" date="2021-06" db="EMBL/GenBank/DDBJ databases">
        <authorList>
            <person name="Kallberg Y."/>
            <person name="Tangrot J."/>
            <person name="Rosling A."/>
        </authorList>
    </citation>
    <scope>NUCLEOTIDE SEQUENCE</scope>
    <source>
        <strain evidence="1">MA453B</strain>
    </source>
</reference>
<sequence>LDIDLGENKDHETGNDVEEMFDTLISLVQENNETLEWVSHNMVYSEPGEVTDLIEELNDLINEQRDSIKVFLLRQKYRKNNDLTEDFMTMDGKLPTRLYEEDLAALKEKEENLDDDRELKTTIIDNNIVRASELYPEST</sequence>
<protein>
    <submittedName>
        <fullName evidence="1">10320_t:CDS:1</fullName>
    </submittedName>
</protein>
<dbReference type="AlphaFoldDB" id="A0A9N9I5W5"/>
<comment type="caution">
    <text evidence="1">The sequence shown here is derived from an EMBL/GenBank/DDBJ whole genome shotgun (WGS) entry which is preliminary data.</text>
</comment>
<name>A0A9N9I5W5_9GLOM</name>
<gene>
    <name evidence="1" type="ORF">DERYTH_LOCUS14475</name>
</gene>
<proteinExistence type="predicted"/>
<organism evidence="1 2">
    <name type="scientific">Dentiscutata erythropus</name>
    <dbReference type="NCBI Taxonomy" id="1348616"/>
    <lineage>
        <taxon>Eukaryota</taxon>
        <taxon>Fungi</taxon>
        <taxon>Fungi incertae sedis</taxon>
        <taxon>Mucoromycota</taxon>
        <taxon>Glomeromycotina</taxon>
        <taxon>Glomeromycetes</taxon>
        <taxon>Diversisporales</taxon>
        <taxon>Gigasporaceae</taxon>
        <taxon>Dentiscutata</taxon>
    </lineage>
</organism>
<dbReference type="EMBL" id="CAJVPY010010942">
    <property type="protein sequence ID" value="CAG8723056.1"/>
    <property type="molecule type" value="Genomic_DNA"/>
</dbReference>